<evidence type="ECO:0000313" key="2">
    <source>
        <dbReference type="EMBL" id="AQG78599.1"/>
    </source>
</evidence>
<proteinExistence type="predicted"/>
<dbReference type="AlphaFoldDB" id="A0A1P9WTA3"/>
<keyword evidence="3" id="KW-1185">Reference proteome</keyword>
<sequence length="201" mass="22714">MMSVLPALLFFSLMLNTPLFDGRSFRGWEGDTARLWHIRDGALVGGSLTEMVKNNDFLCTTRSYKNFELTLNWKLVGTGFVNAGVQFRSQRLTNPAYEMTGYQADLGKGYWGCLYDESRRNTVLARPDSAQVQRVLRLNDWNEYKIRCNGPRIQIWLNGLQTVDYTEPDPAIPQTGVIGLQIHGGGKAEASYKNISIEELP</sequence>
<dbReference type="Pfam" id="PF06439">
    <property type="entry name" value="3keto-disac_hyd"/>
    <property type="match status" value="1"/>
</dbReference>
<dbReference type="KEGG" id="smon:AWR27_04135"/>
<reference evidence="2 3" key="1">
    <citation type="submission" date="2016-01" db="EMBL/GenBank/DDBJ databases">
        <authorList>
            <person name="Oliw E.H."/>
        </authorList>
    </citation>
    <scope>NUCLEOTIDE SEQUENCE [LARGE SCALE GENOMIC DNA]</scope>
    <source>
        <strain evidence="2 3">DY10</strain>
    </source>
</reference>
<dbReference type="STRING" id="1178516.AWR27_04135"/>
<gene>
    <name evidence="2" type="ORF">AWR27_04135</name>
</gene>
<evidence type="ECO:0000259" key="1">
    <source>
        <dbReference type="Pfam" id="PF06439"/>
    </source>
</evidence>
<feature type="domain" description="3-keto-alpha-glucoside-1,2-lyase/3-keto-2-hydroxy-glucal hydratase" evidence="1">
    <location>
        <begin position="17"/>
        <end position="198"/>
    </location>
</feature>
<dbReference type="EMBL" id="CP014263">
    <property type="protein sequence ID" value="AQG78599.1"/>
    <property type="molecule type" value="Genomic_DNA"/>
</dbReference>
<evidence type="ECO:0000313" key="3">
    <source>
        <dbReference type="Proteomes" id="UP000187941"/>
    </source>
</evidence>
<dbReference type="InterPro" id="IPR010496">
    <property type="entry name" value="AL/BT2_dom"/>
</dbReference>
<dbReference type="RefSeq" id="WP_077130037.1">
    <property type="nucleotide sequence ID" value="NZ_CP014263.1"/>
</dbReference>
<name>A0A1P9WTA3_9BACT</name>
<dbReference type="GO" id="GO:0016787">
    <property type="term" value="F:hydrolase activity"/>
    <property type="evidence" value="ECO:0007669"/>
    <property type="project" value="InterPro"/>
</dbReference>
<protein>
    <recommendedName>
        <fullName evidence="1">3-keto-alpha-glucoside-1,2-lyase/3-keto-2-hydroxy-glucal hydratase domain-containing protein</fullName>
    </recommendedName>
</protein>
<dbReference type="Proteomes" id="UP000187941">
    <property type="component" value="Chromosome"/>
</dbReference>
<organism evidence="2 3">
    <name type="scientific">Spirosoma montaniterrae</name>
    <dbReference type="NCBI Taxonomy" id="1178516"/>
    <lineage>
        <taxon>Bacteria</taxon>
        <taxon>Pseudomonadati</taxon>
        <taxon>Bacteroidota</taxon>
        <taxon>Cytophagia</taxon>
        <taxon>Cytophagales</taxon>
        <taxon>Cytophagaceae</taxon>
        <taxon>Spirosoma</taxon>
    </lineage>
</organism>
<accession>A0A1P9WTA3</accession>
<dbReference type="Gene3D" id="2.60.120.560">
    <property type="entry name" value="Exo-inulinase, domain 1"/>
    <property type="match status" value="1"/>
</dbReference>
<dbReference type="OrthoDB" id="929868at2"/>